<proteinExistence type="inferred from homology"/>
<comment type="caution">
    <text evidence="8">The sequence shown here is derived from an EMBL/GenBank/DDBJ whole genome shotgun (WGS) entry which is preliminary data.</text>
</comment>
<evidence type="ECO:0000313" key="7">
    <source>
        <dbReference type="EMBL" id="HEC56400.1"/>
    </source>
</evidence>
<dbReference type="Gene3D" id="1.10.260.40">
    <property type="entry name" value="lambda repressor-like DNA-binding domains"/>
    <property type="match status" value="1"/>
</dbReference>
<dbReference type="SUPFAM" id="SSF47413">
    <property type="entry name" value="lambda repressor-like DNA-binding domains"/>
    <property type="match status" value="1"/>
</dbReference>
<dbReference type="InterPro" id="IPR020886">
    <property type="entry name" value="MTH_967-like"/>
</dbReference>
<feature type="domain" description="HTH cro/C1-type" evidence="5">
    <location>
        <begin position="132"/>
        <end position="190"/>
    </location>
</feature>
<dbReference type="GO" id="GO:0003700">
    <property type="term" value="F:DNA-binding transcription factor activity"/>
    <property type="evidence" value="ECO:0007669"/>
    <property type="project" value="UniProtKB-UniRule"/>
</dbReference>
<dbReference type="EMBL" id="DRIE01000009">
    <property type="protein sequence ID" value="HEC56400.1"/>
    <property type="molecule type" value="Genomic_DNA"/>
</dbReference>
<dbReference type="EMBL" id="DQZR01000089">
    <property type="protein sequence ID" value="HDM36042.1"/>
    <property type="molecule type" value="Genomic_DNA"/>
</dbReference>
<evidence type="ECO:0000256" key="1">
    <source>
        <dbReference type="ARBA" id="ARBA00023015"/>
    </source>
</evidence>
<dbReference type="Proteomes" id="UP000885863">
    <property type="component" value="Unassembled WGS sequence"/>
</dbReference>
<dbReference type="AlphaFoldDB" id="A0A1F2P5A8"/>
<organism evidence="8 9">
    <name type="scientific">Candidatus Syntropharchaeum butanivorans</name>
    <dbReference type="NCBI Taxonomy" id="1839936"/>
    <lineage>
        <taxon>Archaea</taxon>
        <taxon>Methanobacteriati</taxon>
        <taxon>Methanobacteriota</taxon>
        <taxon>Stenosarchaea group</taxon>
        <taxon>Methanomicrobia</taxon>
        <taxon>Methanosarcinales</taxon>
        <taxon>ANME-2 cluster</taxon>
        <taxon>Candidatus Syntropharchaeum</taxon>
    </lineage>
</organism>
<dbReference type="InterPro" id="IPR001387">
    <property type="entry name" value="Cro/C1-type_HTH"/>
</dbReference>
<keyword evidence="2 4" id="KW-0238">DNA-binding</keyword>
<evidence type="ECO:0000256" key="2">
    <source>
        <dbReference type="ARBA" id="ARBA00023125"/>
    </source>
</evidence>
<dbReference type="GO" id="GO:0003677">
    <property type="term" value="F:DNA binding"/>
    <property type="evidence" value="ECO:0007669"/>
    <property type="project" value="UniProtKB-KW"/>
</dbReference>
<dbReference type="NCBIfam" id="NF003162">
    <property type="entry name" value="PRK04140.1"/>
    <property type="match status" value="1"/>
</dbReference>
<evidence type="ECO:0000259" key="5">
    <source>
        <dbReference type="PROSITE" id="PS50943"/>
    </source>
</evidence>
<gene>
    <name evidence="6" type="ORF">ENG09_02135</name>
    <name evidence="7" type="ORF">ENI32_00710</name>
    <name evidence="8" type="ORF">SBU_000867</name>
</gene>
<dbReference type="InterPro" id="IPR059051">
    <property type="entry name" value="MTH_967_PDDEXK"/>
</dbReference>
<accession>A0A1F2P5A8</accession>
<evidence type="ECO:0000313" key="6">
    <source>
        <dbReference type="EMBL" id="HDM36042.1"/>
    </source>
</evidence>
<evidence type="ECO:0000313" key="9">
    <source>
        <dbReference type="Proteomes" id="UP000185779"/>
    </source>
</evidence>
<dbReference type="HAMAP" id="MF_00584">
    <property type="entry name" value="HTH_type_cro_C1"/>
    <property type="match status" value="1"/>
</dbReference>
<dbReference type="CDD" id="cd00093">
    <property type="entry name" value="HTH_XRE"/>
    <property type="match status" value="1"/>
</dbReference>
<dbReference type="Proteomes" id="UP000885936">
    <property type="component" value="Unassembled WGS sequence"/>
</dbReference>
<dbReference type="PROSITE" id="PS50943">
    <property type="entry name" value="HTH_CROC1"/>
    <property type="match status" value="1"/>
</dbReference>
<evidence type="ECO:0000256" key="3">
    <source>
        <dbReference type="ARBA" id="ARBA00023163"/>
    </source>
</evidence>
<dbReference type="Pfam" id="PF01381">
    <property type="entry name" value="HTH_3"/>
    <property type="match status" value="1"/>
</dbReference>
<dbReference type="EMBL" id="LYOR01000003">
    <property type="protein sequence ID" value="OFV66325.1"/>
    <property type="molecule type" value="Genomic_DNA"/>
</dbReference>
<dbReference type="Pfam" id="PF26553">
    <property type="entry name" value="PDDEXK_19"/>
    <property type="match status" value="1"/>
</dbReference>
<keyword evidence="1 4" id="KW-0805">Transcription regulation</keyword>
<keyword evidence="3 4" id="KW-0804">Transcription</keyword>
<dbReference type="STRING" id="1839936.SBU_000867"/>
<keyword evidence="9" id="KW-1185">Reference proteome</keyword>
<evidence type="ECO:0000256" key="4">
    <source>
        <dbReference type="HAMAP-Rule" id="MF_00584"/>
    </source>
</evidence>
<reference evidence="6" key="2">
    <citation type="journal article" date="2020" name="mSystems">
        <title>Genome- and Community-Level Interaction Insights into Carbon Utilization and Element Cycling Functions of Hydrothermarchaeota in Hydrothermal Sediment.</title>
        <authorList>
            <person name="Zhou Z."/>
            <person name="Liu Y."/>
            <person name="Xu W."/>
            <person name="Pan J."/>
            <person name="Luo Z.H."/>
            <person name="Li M."/>
        </authorList>
    </citation>
    <scope>NUCLEOTIDE SEQUENCE [LARGE SCALE GENOMIC DNA]</scope>
    <source>
        <strain evidence="6">HyVt-185</strain>
        <strain evidence="7">HyVt-386</strain>
    </source>
</reference>
<dbReference type="InterPro" id="IPR010982">
    <property type="entry name" value="Lambda_DNA-bd_dom_sf"/>
</dbReference>
<dbReference type="Proteomes" id="UP000185779">
    <property type="component" value="Unassembled WGS sequence"/>
</dbReference>
<evidence type="ECO:0000313" key="8">
    <source>
        <dbReference type="EMBL" id="OFV66325.1"/>
    </source>
</evidence>
<protein>
    <recommendedName>
        <fullName evidence="4">Putative HTH-type transcriptional regulatory protein ENG09_02135</fullName>
    </recommendedName>
</protein>
<reference evidence="8 9" key="1">
    <citation type="submission" date="2016-05" db="EMBL/GenBank/DDBJ databases">
        <title>Microbial consortia oxidize butane by reversing methanogenesis.</title>
        <authorList>
            <person name="Laso-Perez R."/>
            <person name="Richter M."/>
            <person name="Wegener G."/>
            <person name="Musat F."/>
        </authorList>
    </citation>
    <scope>NUCLEOTIDE SEQUENCE [LARGE SCALE GENOMIC DNA]</scope>
    <source>
        <strain evidence="8">BOX1</strain>
    </source>
</reference>
<sequence length="313" mass="35192">MNRSLLLPSVIEVLNRAGFVTSERCDVRPRSFDIVASKDNKTLLLKVLSNIDALSQEMAEELKRITRYLLASPLVIGERMKGRFLETGVLYRRYGIPSMNVQTLYDYLVEGIKIFVYSERGGLYVKIDGSVLRRARLRMNLSIGDLSKMIGVSRRSISRYEEDLMETTVANAIELQEILGEDILTPLDPLSTDASVKSRDVSDSDLEALHLMARIGFEVHPTRQAPFDAISEDERSRKILTAAGKRVSRVVKRAKIMSSISDVTGTMSVIILEEGSKEESIENTAIVEEREVEKISDTSEFLDLLRSRTGISR</sequence>
<name>A0A1F2P5A8_9EURY</name>
<dbReference type="SMART" id="SM00530">
    <property type="entry name" value="HTH_XRE"/>
    <property type="match status" value="1"/>
</dbReference>